<dbReference type="OrthoDB" id="9806267at2"/>
<dbReference type="GO" id="GO:0008745">
    <property type="term" value="F:N-acetylmuramoyl-L-alanine amidase activity"/>
    <property type="evidence" value="ECO:0007669"/>
    <property type="project" value="UniProtKB-EC"/>
</dbReference>
<feature type="chain" id="PRO_5023026369" description="N-acetylmuramoyl-L-alanine amidase" evidence="4">
    <location>
        <begin position="20"/>
        <end position="375"/>
    </location>
</feature>
<dbReference type="SMART" id="SM00646">
    <property type="entry name" value="Ami_3"/>
    <property type="match status" value="1"/>
</dbReference>
<feature type="signal peptide" evidence="4">
    <location>
        <begin position="1"/>
        <end position="19"/>
    </location>
</feature>
<keyword evidence="3" id="KW-0378">Hydrolase</keyword>
<dbReference type="RefSeq" id="WP_146931840.1">
    <property type="nucleotide sequence ID" value="NZ_CBCSHZ010000005.1"/>
</dbReference>
<protein>
    <recommendedName>
        <fullName evidence="2">N-acetylmuramoyl-L-alanine amidase</fullName>
        <ecNumber evidence="2">3.5.1.28</ecNumber>
    </recommendedName>
</protein>
<dbReference type="PANTHER" id="PTHR30404">
    <property type="entry name" value="N-ACETYLMURAMOYL-L-ALANINE AMIDASE"/>
    <property type="match status" value="1"/>
</dbReference>
<evidence type="ECO:0000259" key="5">
    <source>
        <dbReference type="SMART" id="SM00646"/>
    </source>
</evidence>
<dbReference type="FunFam" id="3.40.630.40:FF:000005">
    <property type="entry name" value="N-acetylmuramoyl-L-alanine amidase (AmiA)"/>
    <property type="match status" value="1"/>
</dbReference>
<dbReference type="EMBL" id="VORY01000006">
    <property type="protein sequence ID" value="TXD94163.1"/>
    <property type="molecule type" value="Genomic_DNA"/>
</dbReference>
<evidence type="ECO:0000313" key="7">
    <source>
        <dbReference type="Proteomes" id="UP000321367"/>
    </source>
</evidence>
<feature type="domain" description="MurNAc-LAA" evidence="5">
    <location>
        <begin position="94"/>
        <end position="251"/>
    </location>
</feature>
<dbReference type="InterPro" id="IPR002508">
    <property type="entry name" value="MurNAc-LAA_cat"/>
</dbReference>
<accession>A0A5C6ZTH8</accession>
<comment type="catalytic activity">
    <reaction evidence="1">
        <text>Hydrolyzes the link between N-acetylmuramoyl residues and L-amino acid residues in certain cell-wall glycopeptides.</text>
        <dbReference type="EC" id="3.5.1.28"/>
    </reaction>
</comment>
<dbReference type="AlphaFoldDB" id="A0A5C6ZTH8"/>
<dbReference type="CDD" id="cd02696">
    <property type="entry name" value="MurNAc-LAA"/>
    <property type="match status" value="1"/>
</dbReference>
<dbReference type="SUPFAM" id="SSF53187">
    <property type="entry name" value="Zn-dependent exopeptidases"/>
    <property type="match status" value="1"/>
</dbReference>
<dbReference type="GO" id="GO:0009253">
    <property type="term" value="P:peptidoglycan catabolic process"/>
    <property type="evidence" value="ECO:0007669"/>
    <property type="project" value="InterPro"/>
</dbReference>
<dbReference type="EC" id="3.5.1.28" evidence="2"/>
<evidence type="ECO:0000256" key="1">
    <source>
        <dbReference type="ARBA" id="ARBA00001561"/>
    </source>
</evidence>
<keyword evidence="4" id="KW-0732">Signal</keyword>
<evidence type="ECO:0000256" key="2">
    <source>
        <dbReference type="ARBA" id="ARBA00011901"/>
    </source>
</evidence>
<dbReference type="GO" id="GO:0030288">
    <property type="term" value="C:outer membrane-bounded periplasmic space"/>
    <property type="evidence" value="ECO:0007669"/>
    <property type="project" value="TreeGrafter"/>
</dbReference>
<sequence length="375" mass="41656">MKTNSLKVLVLLITGILLSASNPNKNYTEKSKFVVVLDAGHGGKDPGNRGGGFLEKDIALSIILKIGAELEKDKDIKVVYTRDSDVFIPLEQRGKIANDAKADLFISVHCNAHNSQAAGTETFVLGIHRNSTNFEVAKRENSVIFLEEDYEVTYDGFDPNSPESSIGMTIMQEEYLDQSILLADFVQKKFTNDLKRTNRGVKQAGFIVLHQTYMPSVLIETGFLSNKEEGPYLNSSFGQNKMAEAIVGAIRDYSHSINLGVLDNLEKNAPAEVTVKESNIEVFKDNYEGITFKVQLVASSKKLEPKSSNFKGLTPVFREKEGKLYKYYFGATSSYSQIQKLHEQAKTKGYKTSYLVAFEDGVKITVNDALKSQAK</sequence>
<proteinExistence type="predicted"/>
<gene>
    <name evidence="6" type="ORF">ES724_07810</name>
</gene>
<reference evidence="6 7" key="1">
    <citation type="submission" date="2019-08" db="EMBL/GenBank/DDBJ databases">
        <title>Genome sequence of Gillisia hiemivivida IC154 (type strain).</title>
        <authorList>
            <person name="Bowman J.P."/>
        </authorList>
    </citation>
    <scope>NUCLEOTIDE SEQUENCE [LARGE SCALE GENOMIC DNA]</scope>
    <source>
        <strain evidence="6 7">IC154</strain>
    </source>
</reference>
<dbReference type="PANTHER" id="PTHR30404:SF0">
    <property type="entry name" value="N-ACETYLMURAMOYL-L-ALANINE AMIDASE AMIC"/>
    <property type="match status" value="1"/>
</dbReference>
<dbReference type="Proteomes" id="UP000321367">
    <property type="component" value="Unassembled WGS sequence"/>
</dbReference>
<evidence type="ECO:0000256" key="4">
    <source>
        <dbReference type="SAM" id="SignalP"/>
    </source>
</evidence>
<comment type="caution">
    <text evidence="6">The sequence shown here is derived from an EMBL/GenBank/DDBJ whole genome shotgun (WGS) entry which is preliminary data.</text>
</comment>
<name>A0A5C6ZTH8_9FLAO</name>
<keyword evidence="7" id="KW-1185">Reference proteome</keyword>
<evidence type="ECO:0000256" key="3">
    <source>
        <dbReference type="ARBA" id="ARBA00022801"/>
    </source>
</evidence>
<dbReference type="Gene3D" id="3.40.630.40">
    <property type="entry name" value="Zn-dependent exopeptidases"/>
    <property type="match status" value="1"/>
</dbReference>
<dbReference type="Pfam" id="PF01520">
    <property type="entry name" value="Amidase_3"/>
    <property type="match status" value="1"/>
</dbReference>
<evidence type="ECO:0000313" key="6">
    <source>
        <dbReference type="EMBL" id="TXD94163.1"/>
    </source>
</evidence>
<organism evidence="6 7">
    <name type="scientific">Gillisia hiemivivida</name>
    <dbReference type="NCBI Taxonomy" id="291190"/>
    <lineage>
        <taxon>Bacteria</taxon>
        <taxon>Pseudomonadati</taxon>
        <taxon>Bacteroidota</taxon>
        <taxon>Flavobacteriia</taxon>
        <taxon>Flavobacteriales</taxon>
        <taxon>Flavobacteriaceae</taxon>
        <taxon>Gillisia</taxon>
    </lineage>
</organism>
<dbReference type="InterPro" id="IPR050695">
    <property type="entry name" value="N-acetylmuramoyl_amidase_3"/>
</dbReference>